<dbReference type="EMBL" id="NMUH01005663">
    <property type="protein sequence ID" value="MQM13356.1"/>
    <property type="molecule type" value="Genomic_DNA"/>
</dbReference>
<name>A0A843WYW3_COLES</name>
<feature type="repeat" description="PPR" evidence="2">
    <location>
        <begin position="326"/>
        <end position="360"/>
    </location>
</feature>
<dbReference type="Gene3D" id="1.25.40.10">
    <property type="entry name" value="Tetratricopeptide repeat domain"/>
    <property type="match status" value="3"/>
</dbReference>
<dbReference type="GO" id="GO:0008270">
    <property type="term" value="F:zinc ion binding"/>
    <property type="evidence" value="ECO:0007669"/>
    <property type="project" value="InterPro"/>
</dbReference>
<feature type="non-terminal residue" evidence="4">
    <location>
        <position position="1"/>
    </location>
</feature>
<dbReference type="FunFam" id="1.25.40.10:FF:000344">
    <property type="entry name" value="Pentatricopeptide repeat-containing protein"/>
    <property type="match status" value="1"/>
</dbReference>
<dbReference type="NCBIfam" id="TIGR00756">
    <property type="entry name" value="PPR"/>
    <property type="match status" value="2"/>
</dbReference>
<dbReference type="AlphaFoldDB" id="A0A843WYW3"/>
<proteinExistence type="predicted"/>
<dbReference type="Pfam" id="PF01535">
    <property type="entry name" value="PPR"/>
    <property type="match status" value="3"/>
</dbReference>
<dbReference type="PANTHER" id="PTHR47926">
    <property type="entry name" value="PENTATRICOPEPTIDE REPEAT-CONTAINING PROTEIN"/>
    <property type="match status" value="1"/>
</dbReference>
<feature type="repeat" description="PPR" evidence="2">
    <location>
        <begin position="224"/>
        <end position="258"/>
    </location>
</feature>
<evidence type="ECO:0000256" key="1">
    <source>
        <dbReference type="ARBA" id="ARBA00022737"/>
    </source>
</evidence>
<dbReference type="GO" id="GO:0009451">
    <property type="term" value="P:RNA modification"/>
    <property type="evidence" value="ECO:0007669"/>
    <property type="project" value="InterPro"/>
</dbReference>
<evidence type="ECO:0000259" key="3">
    <source>
        <dbReference type="Pfam" id="PF14432"/>
    </source>
</evidence>
<dbReference type="OrthoDB" id="1487578at2759"/>
<dbReference type="GO" id="GO:0003723">
    <property type="term" value="F:RNA binding"/>
    <property type="evidence" value="ECO:0007669"/>
    <property type="project" value="InterPro"/>
</dbReference>
<reference evidence="4" key="1">
    <citation type="submission" date="2017-07" db="EMBL/GenBank/DDBJ databases">
        <title>Taro Niue Genome Assembly and Annotation.</title>
        <authorList>
            <person name="Atibalentja N."/>
            <person name="Keating K."/>
            <person name="Fields C.J."/>
        </authorList>
    </citation>
    <scope>NUCLEOTIDE SEQUENCE</scope>
    <source>
        <strain evidence="4">Niue_2</strain>
        <tissue evidence="4">Leaf</tissue>
    </source>
</reference>
<accession>A0A843WYW3</accession>
<dbReference type="PANTHER" id="PTHR47926:SF503">
    <property type="entry name" value="PENTATRICOPEPTIDE REPEAT-CONTAINING PROTEIN"/>
    <property type="match status" value="1"/>
</dbReference>
<dbReference type="InterPro" id="IPR032867">
    <property type="entry name" value="DYW_dom"/>
</dbReference>
<dbReference type="Pfam" id="PF20431">
    <property type="entry name" value="E_motif"/>
    <property type="match status" value="1"/>
</dbReference>
<dbReference type="Proteomes" id="UP000652761">
    <property type="component" value="Unassembled WGS sequence"/>
</dbReference>
<evidence type="ECO:0000313" key="4">
    <source>
        <dbReference type="EMBL" id="MQM13356.1"/>
    </source>
</evidence>
<organism evidence="4 5">
    <name type="scientific">Colocasia esculenta</name>
    <name type="common">Wild taro</name>
    <name type="synonym">Arum esculentum</name>
    <dbReference type="NCBI Taxonomy" id="4460"/>
    <lineage>
        <taxon>Eukaryota</taxon>
        <taxon>Viridiplantae</taxon>
        <taxon>Streptophyta</taxon>
        <taxon>Embryophyta</taxon>
        <taxon>Tracheophyta</taxon>
        <taxon>Spermatophyta</taxon>
        <taxon>Magnoliopsida</taxon>
        <taxon>Liliopsida</taxon>
        <taxon>Araceae</taxon>
        <taxon>Aroideae</taxon>
        <taxon>Colocasieae</taxon>
        <taxon>Colocasia</taxon>
    </lineage>
</organism>
<dbReference type="InterPro" id="IPR046960">
    <property type="entry name" value="PPR_At4g14850-like_plant"/>
</dbReference>
<protein>
    <recommendedName>
        <fullName evidence="3">DYW domain-containing protein</fullName>
    </recommendedName>
</protein>
<dbReference type="InterPro" id="IPR002885">
    <property type="entry name" value="PPR_rpt"/>
</dbReference>
<dbReference type="PROSITE" id="PS51375">
    <property type="entry name" value="PPR"/>
    <property type="match status" value="2"/>
</dbReference>
<sequence>LLLQLATVCPPSPWPDGRALGDLATQGRHLDALLLYREALRSPSAPDPFFAFPILLKSSAALRLPSAAAQLHARAVRSGCHAHPFILTSLISAYSRLSLPALAARLLRDLGARAADATLTVGYNALISGFALNALHRPAVSLFLRMRRAAVPFNSVTMLALLPCCPRLPRHSFLSGAALHACNVKAGTDVDPSVANCLLTMYARCGAVDIARRMFDGMLPEKRDLITWNAMVSAYAQNGMASEALDLYHEMKRAGVEPDAVTLVGVLSSCANLGAQAVGQQVEHRISGEPSFRSNMALQNALINMNGRCGDLRHAREIFDGMPKRSVVSWTAIISAYGMHGHGNMATDLFERMCAAGVQPDRVVMVTVLSACSHAGMTEKGLHYFRNMERAYNVAPGPEHYACVVDLLGRAGRLQEARELIQSMPMEPDGAVWGALLGACKIHHDIRTAELAFDRVVEFEPMNVGYYVLLSNVYSDAGMLNGVARIRVMMRQRGLRKEPGCSYMEHKGKVHMFLADDRSHLQTGDIYRLLGELEALVDGSYGGGMERRKDVRHHSEKLAIAFGLLNTEMGSKMVVIKNLRVCENCHRFIKLVSGVVGREIVVRDATRFHHFSDGGCSCNDYW</sequence>
<dbReference type="InterPro" id="IPR011990">
    <property type="entry name" value="TPR-like_helical_dom_sf"/>
</dbReference>
<dbReference type="FunFam" id="1.25.40.10:FF:000090">
    <property type="entry name" value="Pentatricopeptide repeat-containing protein, chloroplastic"/>
    <property type="match status" value="1"/>
</dbReference>
<evidence type="ECO:0000313" key="5">
    <source>
        <dbReference type="Proteomes" id="UP000652761"/>
    </source>
</evidence>
<dbReference type="Pfam" id="PF14432">
    <property type="entry name" value="DYW_deaminase"/>
    <property type="match status" value="1"/>
</dbReference>
<dbReference type="Pfam" id="PF13041">
    <property type="entry name" value="PPR_2"/>
    <property type="match status" value="2"/>
</dbReference>
<comment type="caution">
    <text evidence="4">The sequence shown here is derived from an EMBL/GenBank/DDBJ whole genome shotgun (WGS) entry which is preliminary data.</text>
</comment>
<keyword evidence="1" id="KW-0677">Repeat</keyword>
<keyword evidence="5" id="KW-1185">Reference proteome</keyword>
<feature type="domain" description="DYW" evidence="3">
    <location>
        <begin position="546"/>
        <end position="622"/>
    </location>
</feature>
<dbReference type="InterPro" id="IPR046848">
    <property type="entry name" value="E_motif"/>
</dbReference>
<gene>
    <name evidence="4" type="ORF">Taro_046277</name>
</gene>
<evidence type="ECO:0000256" key="2">
    <source>
        <dbReference type="PROSITE-ProRule" id="PRU00708"/>
    </source>
</evidence>